<keyword evidence="3" id="KW-1185">Reference proteome</keyword>
<dbReference type="SUPFAM" id="SSF53448">
    <property type="entry name" value="Nucleotide-diphospho-sugar transferases"/>
    <property type="match status" value="1"/>
</dbReference>
<proteinExistence type="predicted"/>
<keyword evidence="1" id="KW-0812">Transmembrane</keyword>
<dbReference type="GO" id="GO:0016740">
    <property type="term" value="F:transferase activity"/>
    <property type="evidence" value="ECO:0007669"/>
    <property type="project" value="UniProtKB-KW"/>
</dbReference>
<feature type="transmembrane region" description="Helical" evidence="1">
    <location>
        <begin position="333"/>
        <end position="355"/>
    </location>
</feature>
<dbReference type="EMBL" id="FXTH01000002">
    <property type="protein sequence ID" value="SMO41934.1"/>
    <property type="molecule type" value="Genomic_DNA"/>
</dbReference>
<evidence type="ECO:0000313" key="3">
    <source>
        <dbReference type="Proteomes" id="UP000317593"/>
    </source>
</evidence>
<dbReference type="Gene3D" id="3.90.550.10">
    <property type="entry name" value="Spore Coat Polysaccharide Biosynthesis Protein SpsA, Chain A"/>
    <property type="match status" value="1"/>
</dbReference>
<protein>
    <submittedName>
        <fullName evidence="2">Glycosyltransferase, catalytic subunit of cellulose synthase and poly-beta-1,6-N-acetylglucosamine synthase</fullName>
    </submittedName>
</protein>
<evidence type="ECO:0000256" key="1">
    <source>
        <dbReference type="SAM" id="Phobius"/>
    </source>
</evidence>
<organism evidence="2 3">
    <name type="scientific">Fodinibius sediminis</name>
    <dbReference type="NCBI Taxonomy" id="1214077"/>
    <lineage>
        <taxon>Bacteria</taxon>
        <taxon>Pseudomonadati</taxon>
        <taxon>Balneolota</taxon>
        <taxon>Balneolia</taxon>
        <taxon>Balneolales</taxon>
        <taxon>Balneolaceae</taxon>
        <taxon>Fodinibius</taxon>
    </lineage>
</organism>
<evidence type="ECO:0000313" key="2">
    <source>
        <dbReference type="EMBL" id="SMO41934.1"/>
    </source>
</evidence>
<keyword evidence="1" id="KW-1133">Transmembrane helix</keyword>
<accession>A0A521B496</accession>
<dbReference type="AlphaFoldDB" id="A0A521B496"/>
<reference evidence="2 3" key="1">
    <citation type="submission" date="2017-05" db="EMBL/GenBank/DDBJ databases">
        <authorList>
            <person name="Varghese N."/>
            <person name="Submissions S."/>
        </authorList>
    </citation>
    <scope>NUCLEOTIDE SEQUENCE [LARGE SCALE GENOMIC DNA]</scope>
    <source>
        <strain evidence="2 3">DSM 21194</strain>
    </source>
</reference>
<dbReference type="OrthoDB" id="1523666at2"/>
<name>A0A521B496_9BACT</name>
<keyword evidence="2" id="KW-0808">Transferase</keyword>
<gene>
    <name evidence="2" type="ORF">SAMN06265218_102181</name>
</gene>
<sequence length="366" mass="41588">MIILSVIQYGLAGLIILLLSYQLIRNVYELRMRKKNSLQADRNRYFAIVLSATQDEQVLSKSLYSLFGLVYPKNLYDVILLGDRFSEEAARVAREMGAIVYNGDTMTNRSQEYTLSGIIEQILNGSNAYDAVLVIESESLISGNYLDVINYYLDHGSKVIQSSSLMLPQSSVREHDSRQMNFFTRNLFHPVGRKGLKYSMDLRGNNFCFSTDTLHENLELIHSLEKDTDYGLRLQLNGIDVDFAPEAVVWKQLPGSNGESRKRLLWSNSKQISLVRRYLPEFCKAALSRRSPTYFKKVLDMLTPSVMTMLVFTALMIAANIAGWIFAGGTLTFVWLWLFVGLLGTTNLAMGLYTINTYFQAYKSIV</sequence>
<keyword evidence="1" id="KW-0472">Membrane</keyword>
<feature type="transmembrane region" description="Helical" evidence="1">
    <location>
        <begin position="306"/>
        <end position="327"/>
    </location>
</feature>
<dbReference type="Pfam" id="PF13641">
    <property type="entry name" value="Glyco_tranf_2_3"/>
    <property type="match status" value="1"/>
</dbReference>
<dbReference type="InterPro" id="IPR029044">
    <property type="entry name" value="Nucleotide-diphossugar_trans"/>
</dbReference>
<feature type="transmembrane region" description="Helical" evidence="1">
    <location>
        <begin position="6"/>
        <end position="24"/>
    </location>
</feature>
<dbReference type="Proteomes" id="UP000317593">
    <property type="component" value="Unassembled WGS sequence"/>
</dbReference>